<dbReference type="InterPro" id="IPR005017">
    <property type="entry name" value="OMPP1/FadL/TodX"/>
</dbReference>
<feature type="chain" id="PRO_5037771520" evidence="8">
    <location>
        <begin position="32"/>
        <end position="432"/>
    </location>
</feature>
<comment type="similarity">
    <text evidence="2">Belongs to the OmpP1/FadL family.</text>
</comment>
<keyword evidence="6" id="KW-0472">Membrane</keyword>
<evidence type="ECO:0000256" key="2">
    <source>
        <dbReference type="ARBA" id="ARBA00008163"/>
    </source>
</evidence>
<dbReference type="EMBL" id="DYZA01000068">
    <property type="protein sequence ID" value="HJD96737.1"/>
    <property type="molecule type" value="Genomic_DNA"/>
</dbReference>
<protein>
    <submittedName>
        <fullName evidence="9">Outer membrane protein transport protein</fullName>
    </submittedName>
</protein>
<reference evidence="9" key="1">
    <citation type="journal article" date="2021" name="PeerJ">
        <title>Extensive microbial diversity within the chicken gut microbiome revealed by metagenomics and culture.</title>
        <authorList>
            <person name="Gilroy R."/>
            <person name="Ravi A."/>
            <person name="Getino M."/>
            <person name="Pursley I."/>
            <person name="Horton D.L."/>
            <person name="Alikhan N.F."/>
            <person name="Baker D."/>
            <person name="Gharbi K."/>
            <person name="Hall N."/>
            <person name="Watson M."/>
            <person name="Adriaenssens E.M."/>
            <person name="Foster-Nyarko E."/>
            <person name="Jarju S."/>
            <person name="Secka A."/>
            <person name="Antonio M."/>
            <person name="Oren A."/>
            <person name="Chaudhuri R.R."/>
            <person name="La Ragione R."/>
            <person name="Hildebrand F."/>
            <person name="Pallen M.J."/>
        </authorList>
    </citation>
    <scope>NUCLEOTIDE SEQUENCE</scope>
    <source>
        <strain evidence="9">ChiGjej2B2-19336</strain>
    </source>
</reference>
<dbReference type="Pfam" id="PF03349">
    <property type="entry name" value="Toluene_X"/>
    <property type="match status" value="1"/>
</dbReference>
<evidence type="ECO:0000256" key="4">
    <source>
        <dbReference type="ARBA" id="ARBA00022692"/>
    </source>
</evidence>
<keyword evidence="7" id="KW-0998">Cell outer membrane</keyword>
<keyword evidence="3" id="KW-1134">Transmembrane beta strand</keyword>
<keyword evidence="4" id="KW-0812">Transmembrane</keyword>
<dbReference type="GO" id="GO:0015483">
    <property type="term" value="F:long-chain fatty acid transporting porin activity"/>
    <property type="evidence" value="ECO:0007669"/>
    <property type="project" value="TreeGrafter"/>
</dbReference>
<dbReference type="RefSeq" id="WP_304121254.1">
    <property type="nucleotide sequence ID" value="NZ_DYZA01000068.1"/>
</dbReference>
<organism evidence="9 10">
    <name type="scientific">Mailhella massiliensis</name>
    <dbReference type="NCBI Taxonomy" id="1903261"/>
    <lineage>
        <taxon>Bacteria</taxon>
        <taxon>Pseudomonadati</taxon>
        <taxon>Thermodesulfobacteriota</taxon>
        <taxon>Desulfovibrionia</taxon>
        <taxon>Desulfovibrionales</taxon>
        <taxon>Desulfovibrionaceae</taxon>
        <taxon>Mailhella</taxon>
    </lineage>
</organism>
<dbReference type="SUPFAM" id="SSF56935">
    <property type="entry name" value="Porins"/>
    <property type="match status" value="1"/>
</dbReference>
<evidence type="ECO:0000256" key="5">
    <source>
        <dbReference type="ARBA" id="ARBA00022729"/>
    </source>
</evidence>
<evidence type="ECO:0000256" key="6">
    <source>
        <dbReference type="ARBA" id="ARBA00023136"/>
    </source>
</evidence>
<evidence type="ECO:0000313" key="10">
    <source>
        <dbReference type="Proteomes" id="UP000698963"/>
    </source>
</evidence>
<dbReference type="PROSITE" id="PS00695">
    <property type="entry name" value="ENT_VIR_OMP_2"/>
    <property type="match status" value="1"/>
</dbReference>
<feature type="signal peptide" evidence="8">
    <location>
        <begin position="1"/>
        <end position="31"/>
    </location>
</feature>
<keyword evidence="5 8" id="KW-0732">Signal</keyword>
<evidence type="ECO:0000256" key="3">
    <source>
        <dbReference type="ARBA" id="ARBA00022452"/>
    </source>
</evidence>
<dbReference type="GO" id="GO:0009279">
    <property type="term" value="C:cell outer membrane"/>
    <property type="evidence" value="ECO:0007669"/>
    <property type="project" value="UniProtKB-SubCell"/>
</dbReference>
<evidence type="ECO:0000256" key="8">
    <source>
        <dbReference type="SAM" id="SignalP"/>
    </source>
</evidence>
<accession>A0A921DSA1</accession>
<dbReference type="Gene3D" id="2.40.160.60">
    <property type="entry name" value="Outer membrane protein transport protein (OMPP1/FadL/TodX)"/>
    <property type="match status" value="1"/>
</dbReference>
<dbReference type="AlphaFoldDB" id="A0A921DSA1"/>
<comment type="caution">
    <text evidence="9">The sequence shown here is derived from an EMBL/GenBank/DDBJ whole genome shotgun (WGS) entry which is preliminary data.</text>
</comment>
<dbReference type="GO" id="GO:0044384">
    <property type="term" value="C:host outer membrane"/>
    <property type="evidence" value="ECO:0007669"/>
    <property type="project" value="InterPro"/>
</dbReference>
<evidence type="ECO:0000256" key="1">
    <source>
        <dbReference type="ARBA" id="ARBA00004571"/>
    </source>
</evidence>
<sequence>MNRFSMRARALCALCLFVSLSFLLPSGKAFAEGFAIMENSARGMSLAGGLIARGGDASTLAYNPAAMTLLDGTQMQANLAVSQFYWGVDTRDFEGNDTGNYHSAHQTWPIPAFYITHQVNDRLWFGLASYTRFGLGVKYPNEWPGGYNLQSVQLITNSLNPSIAYKINDHLSVAAGVEMMSASMQMRKNLNQNAMISGFGLGDLGDVNINGHGVSFGGNVALHAKINDQWSLGLTYRAPMSLKVSGKTRYDRQLAQLNPAFNMIQNSRLRGTLHLPDSIGFGVAYKPLENLSFEADAVYTLWSRFRDFNMYMKDPVNAWQNTDRHWRNSWTLGLSAEYKPVDWMALRLGFMYETSPMNLGNADYMVPSNGRNYYTAGVGFFYGNWTFDLAYMYIHNHVLDYTDAASIESGVVPGHTTHPHAHNFGIGIGYKF</sequence>
<comment type="subcellular location">
    <subcellularLocation>
        <location evidence="1">Cell outer membrane</location>
        <topology evidence="1">Multi-pass membrane protein</topology>
    </subcellularLocation>
</comment>
<dbReference type="PANTHER" id="PTHR35093:SF8">
    <property type="entry name" value="OUTER MEMBRANE PROTEIN NMB0088-RELATED"/>
    <property type="match status" value="1"/>
</dbReference>
<dbReference type="Proteomes" id="UP000698963">
    <property type="component" value="Unassembled WGS sequence"/>
</dbReference>
<evidence type="ECO:0000313" key="9">
    <source>
        <dbReference type="EMBL" id="HJD96737.1"/>
    </source>
</evidence>
<name>A0A921DSA1_9BACT</name>
<proteinExistence type="inferred from homology"/>
<evidence type="ECO:0000256" key="7">
    <source>
        <dbReference type="ARBA" id="ARBA00023237"/>
    </source>
</evidence>
<reference evidence="9" key="2">
    <citation type="submission" date="2021-09" db="EMBL/GenBank/DDBJ databases">
        <authorList>
            <person name="Gilroy R."/>
        </authorList>
    </citation>
    <scope>NUCLEOTIDE SEQUENCE</scope>
    <source>
        <strain evidence="9">ChiGjej2B2-19336</strain>
    </source>
</reference>
<dbReference type="InterPro" id="IPR000758">
    <property type="entry name" value="Enterovir_OMP"/>
</dbReference>
<dbReference type="PANTHER" id="PTHR35093">
    <property type="entry name" value="OUTER MEMBRANE PROTEIN NMB0088-RELATED"/>
    <property type="match status" value="1"/>
</dbReference>
<gene>
    <name evidence="9" type="ORF">K8W16_03715</name>
</gene>